<dbReference type="OrthoDB" id="9814572at2"/>
<name>A0A1I5AQI2_9CLOT</name>
<protein>
    <submittedName>
        <fullName evidence="1">Uncharacterized protein</fullName>
    </submittedName>
</protein>
<reference evidence="1 2" key="1">
    <citation type="submission" date="2016-10" db="EMBL/GenBank/DDBJ databases">
        <authorList>
            <person name="de Groot N.N."/>
        </authorList>
    </citation>
    <scope>NUCLEOTIDE SEQUENCE [LARGE SCALE GENOMIC DNA]</scope>
    <source>
        <strain evidence="1 2">ML2</strain>
    </source>
</reference>
<dbReference type="Proteomes" id="UP000181899">
    <property type="component" value="Unassembled WGS sequence"/>
</dbReference>
<proteinExistence type="predicted"/>
<gene>
    <name evidence="1" type="ORF">SAMN04488695_103138</name>
</gene>
<accession>A0A1I5AQI2</accession>
<evidence type="ECO:0000313" key="2">
    <source>
        <dbReference type="Proteomes" id="UP000181899"/>
    </source>
</evidence>
<keyword evidence="2" id="KW-1185">Reference proteome</keyword>
<dbReference type="EMBL" id="FOVK01000003">
    <property type="protein sequence ID" value="SFN64724.1"/>
    <property type="molecule type" value="Genomic_DNA"/>
</dbReference>
<organism evidence="1 2">
    <name type="scientific">Proteiniclasticum ruminis</name>
    <dbReference type="NCBI Taxonomy" id="398199"/>
    <lineage>
        <taxon>Bacteria</taxon>
        <taxon>Bacillati</taxon>
        <taxon>Bacillota</taxon>
        <taxon>Clostridia</taxon>
        <taxon>Eubacteriales</taxon>
        <taxon>Clostridiaceae</taxon>
        <taxon>Proteiniclasticum</taxon>
    </lineage>
</organism>
<sequence length="72" mass="8069">MEKSIEPATAGLGNSWLKSYGLNNKLEQDALSSEIDKVLIYYFTKNRGGGHNRPDAKSTIYKKKTLTITLYS</sequence>
<evidence type="ECO:0000313" key="1">
    <source>
        <dbReference type="EMBL" id="SFN64724.1"/>
    </source>
</evidence>
<dbReference type="AlphaFoldDB" id="A0A1I5AQI2"/>